<sequence>MATDSLRLKPWFNYTDEERSLVILNAYKKRVLLSEDLKSFLTTNRIHNVSQWIFPVVAYPFLNQFLWKPSAERLIFRSAPGANAAFRITTMAVAWIAWLNFSPFYKKLENSKEDLLDLAQSRIGLNVKYLNDITPRYWTSQEINRQITELYNQRNSVLAGYLYPTEEAAEPLVDLESFPKNVRAGSITK</sequence>
<organism evidence="1 2">
    <name type="scientific">Pseudocohnilembus persalinus</name>
    <name type="common">Ciliate</name>
    <dbReference type="NCBI Taxonomy" id="266149"/>
    <lineage>
        <taxon>Eukaryota</taxon>
        <taxon>Sar</taxon>
        <taxon>Alveolata</taxon>
        <taxon>Ciliophora</taxon>
        <taxon>Intramacronucleata</taxon>
        <taxon>Oligohymenophorea</taxon>
        <taxon>Scuticociliatia</taxon>
        <taxon>Philasterida</taxon>
        <taxon>Pseudocohnilembidae</taxon>
        <taxon>Pseudocohnilembus</taxon>
    </lineage>
</organism>
<dbReference type="InParanoid" id="A0A0V0QYK8"/>
<gene>
    <name evidence="1" type="ORF">PPERSA_07144</name>
</gene>
<evidence type="ECO:0000313" key="2">
    <source>
        <dbReference type="Proteomes" id="UP000054937"/>
    </source>
</evidence>
<dbReference type="AlphaFoldDB" id="A0A0V0QYK8"/>
<dbReference type="OMA" id="GWLHFNP"/>
<dbReference type="OrthoDB" id="310636at2759"/>
<evidence type="ECO:0000313" key="1">
    <source>
        <dbReference type="EMBL" id="KRX06981.1"/>
    </source>
</evidence>
<keyword evidence="2" id="KW-1185">Reference proteome</keyword>
<protein>
    <submittedName>
        <fullName evidence="1">Uncharacterized protein</fullName>
    </submittedName>
</protein>
<comment type="caution">
    <text evidence="1">The sequence shown here is derived from an EMBL/GenBank/DDBJ whole genome shotgun (WGS) entry which is preliminary data.</text>
</comment>
<name>A0A0V0QYK8_PSEPJ</name>
<dbReference type="Proteomes" id="UP000054937">
    <property type="component" value="Unassembled WGS sequence"/>
</dbReference>
<proteinExistence type="predicted"/>
<dbReference type="EMBL" id="LDAU01000090">
    <property type="protein sequence ID" value="KRX06981.1"/>
    <property type="molecule type" value="Genomic_DNA"/>
</dbReference>
<accession>A0A0V0QYK8</accession>
<reference evidence="1 2" key="1">
    <citation type="journal article" date="2015" name="Sci. Rep.">
        <title>Genome of the facultative scuticociliatosis pathogen Pseudocohnilembus persalinus provides insight into its virulence through horizontal gene transfer.</title>
        <authorList>
            <person name="Xiong J."/>
            <person name="Wang G."/>
            <person name="Cheng J."/>
            <person name="Tian M."/>
            <person name="Pan X."/>
            <person name="Warren A."/>
            <person name="Jiang C."/>
            <person name="Yuan D."/>
            <person name="Miao W."/>
        </authorList>
    </citation>
    <scope>NUCLEOTIDE SEQUENCE [LARGE SCALE GENOMIC DNA]</scope>
    <source>
        <strain evidence="1">36N120E</strain>
    </source>
</reference>